<proteinExistence type="predicted"/>
<evidence type="ECO:0000313" key="1">
    <source>
        <dbReference type="EMBL" id="KKL47517.1"/>
    </source>
</evidence>
<reference evidence="1" key="1">
    <citation type="journal article" date="2015" name="Nature">
        <title>Complex archaea that bridge the gap between prokaryotes and eukaryotes.</title>
        <authorList>
            <person name="Spang A."/>
            <person name="Saw J.H."/>
            <person name="Jorgensen S.L."/>
            <person name="Zaremba-Niedzwiedzka K."/>
            <person name="Martijn J."/>
            <person name="Lind A.E."/>
            <person name="van Eijk R."/>
            <person name="Schleper C."/>
            <person name="Guy L."/>
            <person name="Ettema T.J."/>
        </authorList>
    </citation>
    <scope>NUCLEOTIDE SEQUENCE</scope>
</reference>
<dbReference type="AlphaFoldDB" id="A0A0F9F8S8"/>
<dbReference type="EMBL" id="LAZR01033634">
    <property type="protein sequence ID" value="KKL47517.1"/>
    <property type="molecule type" value="Genomic_DNA"/>
</dbReference>
<sequence length="73" mass="8584">MKPNLNDWCEASLQIWIGADEAIHYDSLFEKRWPGSFKRLLDCVENNIDDRSINWVNVQNEYLVGENDENAQL</sequence>
<gene>
    <name evidence="1" type="ORF">LCGC14_2334750</name>
</gene>
<protein>
    <submittedName>
        <fullName evidence="1">Uncharacterized protein</fullName>
    </submittedName>
</protein>
<organism evidence="1">
    <name type="scientific">marine sediment metagenome</name>
    <dbReference type="NCBI Taxonomy" id="412755"/>
    <lineage>
        <taxon>unclassified sequences</taxon>
        <taxon>metagenomes</taxon>
        <taxon>ecological metagenomes</taxon>
    </lineage>
</organism>
<comment type="caution">
    <text evidence="1">The sequence shown here is derived from an EMBL/GenBank/DDBJ whole genome shotgun (WGS) entry which is preliminary data.</text>
</comment>
<accession>A0A0F9F8S8</accession>
<name>A0A0F9F8S8_9ZZZZ</name>